<evidence type="ECO:0000313" key="15">
    <source>
        <dbReference type="Proteomes" id="UP000030762"/>
    </source>
</evidence>
<dbReference type="FunFam" id="1.20.1280.290:FF:000004">
    <property type="entry name" value="Sugar transporter SWEET"/>
    <property type="match status" value="1"/>
</dbReference>
<dbReference type="GO" id="GO:0000139">
    <property type="term" value="C:Golgi membrane"/>
    <property type="evidence" value="ECO:0007669"/>
    <property type="project" value="UniProtKB-SubCell"/>
</dbReference>
<dbReference type="Proteomes" id="UP000030762">
    <property type="component" value="Unassembled WGS sequence"/>
</dbReference>
<dbReference type="OrthoDB" id="409725at2759"/>
<evidence type="ECO:0000256" key="13">
    <source>
        <dbReference type="SAM" id="Phobius"/>
    </source>
</evidence>
<keyword evidence="5" id="KW-0813">Transport</keyword>
<evidence type="ECO:0000256" key="8">
    <source>
        <dbReference type="ARBA" id="ARBA00022692"/>
    </source>
</evidence>
<dbReference type="GeneID" id="19956798"/>
<dbReference type="GO" id="GO:0005886">
    <property type="term" value="C:plasma membrane"/>
    <property type="evidence" value="ECO:0007669"/>
    <property type="project" value="UniProtKB-SubCell"/>
</dbReference>
<dbReference type="InParanoid" id="T0R9D7"/>
<dbReference type="Gene3D" id="1.20.1280.290">
    <property type="match status" value="2"/>
</dbReference>
<feature type="transmembrane region" description="Helical" evidence="13">
    <location>
        <begin position="131"/>
        <end position="153"/>
    </location>
</feature>
<dbReference type="GO" id="GO:0051119">
    <property type="term" value="F:sugar transmembrane transporter activity"/>
    <property type="evidence" value="ECO:0007669"/>
    <property type="project" value="InterPro"/>
</dbReference>
<evidence type="ECO:0000256" key="2">
    <source>
        <dbReference type="ARBA" id="ARBA00004653"/>
    </source>
</evidence>
<keyword evidence="8 13" id="KW-0812">Transmembrane</keyword>
<keyword evidence="12 13" id="KW-0472">Membrane</keyword>
<sequence length="240" mass="25714">MLAHPAVVTTVKLLASASAIYMTMSPLKDMEKVRAKVPIESLPILCMFANGCIWTLYGVLVANWFPLVVTNAINALLAVYYLAIMYTHGGPHRRVLAQKIVGTLAVVVGAIVYAAYGAYVLHNRDVAGHVGYLGIAVCTLMFGSPLAAVGTVVKKKSAAALPLRLILAGVLCASLWFTFGLMISDPFVYGPNGLNLGLGLFQVFLCVYYRTPPTYKGIDTTTDDDDDDDLALAKLNIGVL</sequence>
<feature type="transmembrane region" description="Helical" evidence="13">
    <location>
        <begin position="100"/>
        <end position="119"/>
    </location>
</feature>
<proteinExistence type="inferred from homology"/>
<feature type="transmembrane region" description="Helical" evidence="13">
    <location>
        <begin position="71"/>
        <end position="88"/>
    </location>
</feature>
<evidence type="ECO:0000256" key="9">
    <source>
        <dbReference type="ARBA" id="ARBA00022737"/>
    </source>
</evidence>
<keyword evidence="9" id="KW-0677">Repeat</keyword>
<dbReference type="PANTHER" id="PTHR10791:SF30">
    <property type="entry name" value="SUGAR TRANSPORTER SWEET1"/>
    <property type="match status" value="1"/>
</dbReference>
<accession>T0R9D7</accession>
<keyword evidence="11" id="KW-0333">Golgi apparatus</keyword>
<dbReference type="RefSeq" id="XP_008620489.1">
    <property type="nucleotide sequence ID" value="XM_008622267.1"/>
</dbReference>
<evidence type="ECO:0000256" key="10">
    <source>
        <dbReference type="ARBA" id="ARBA00022989"/>
    </source>
</evidence>
<comment type="similarity">
    <text evidence="3">Belongs to the SWEET sugar transporter family.</text>
</comment>
<evidence type="ECO:0000256" key="7">
    <source>
        <dbReference type="ARBA" id="ARBA00022597"/>
    </source>
</evidence>
<keyword evidence="7" id="KW-0762">Sugar transport</keyword>
<dbReference type="InterPro" id="IPR047664">
    <property type="entry name" value="SWEET"/>
</dbReference>
<name>T0R9D7_SAPDV</name>
<dbReference type="PANTHER" id="PTHR10791">
    <property type="entry name" value="RAG1-ACTIVATING PROTEIN 1"/>
    <property type="match status" value="1"/>
</dbReference>
<organism evidence="14 15">
    <name type="scientific">Saprolegnia diclina (strain VS20)</name>
    <dbReference type="NCBI Taxonomy" id="1156394"/>
    <lineage>
        <taxon>Eukaryota</taxon>
        <taxon>Sar</taxon>
        <taxon>Stramenopiles</taxon>
        <taxon>Oomycota</taxon>
        <taxon>Saprolegniomycetes</taxon>
        <taxon>Saprolegniales</taxon>
        <taxon>Saprolegniaceae</taxon>
        <taxon>Saprolegnia</taxon>
    </lineage>
</organism>
<keyword evidence="10 13" id="KW-1133">Transmembrane helix</keyword>
<comment type="subcellular location">
    <subcellularLocation>
        <location evidence="1">Cell membrane</location>
        <topology evidence="1">Multi-pass membrane protein</topology>
    </subcellularLocation>
    <subcellularLocation>
        <location evidence="2">Golgi apparatus membrane</location>
        <topology evidence="2">Multi-pass membrane protein</topology>
    </subcellularLocation>
</comment>
<keyword evidence="15" id="KW-1185">Reference proteome</keyword>
<evidence type="ECO:0000256" key="11">
    <source>
        <dbReference type="ARBA" id="ARBA00023034"/>
    </source>
</evidence>
<feature type="transmembrane region" description="Helical" evidence="13">
    <location>
        <begin position="6"/>
        <end position="24"/>
    </location>
</feature>
<dbReference type="eggNOG" id="KOG1623">
    <property type="taxonomic scope" value="Eukaryota"/>
</dbReference>
<dbReference type="VEuPathDB" id="FungiDB:SDRG_16071"/>
<reference evidence="14 15" key="1">
    <citation type="submission" date="2012-04" db="EMBL/GenBank/DDBJ databases">
        <title>The Genome Sequence of Saprolegnia declina VS20.</title>
        <authorList>
            <consortium name="The Broad Institute Genome Sequencing Platform"/>
            <person name="Russ C."/>
            <person name="Nusbaum C."/>
            <person name="Tyler B."/>
            <person name="van West P."/>
            <person name="Dieguez-Uribeondo J."/>
            <person name="de Bruijn I."/>
            <person name="Tripathy S."/>
            <person name="Jiang R."/>
            <person name="Young S.K."/>
            <person name="Zeng Q."/>
            <person name="Gargeya S."/>
            <person name="Fitzgerald M."/>
            <person name="Haas B."/>
            <person name="Abouelleil A."/>
            <person name="Alvarado L."/>
            <person name="Arachchi H.M."/>
            <person name="Berlin A."/>
            <person name="Chapman S.B."/>
            <person name="Goldberg J."/>
            <person name="Griggs A."/>
            <person name="Gujja S."/>
            <person name="Hansen M."/>
            <person name="Howarth C."/>
            <person name="Imamovic A."/>
            <person name="Larimer J."/>
            <person name="McCowen C."/>
            <person name="Montmayeur A."/>
            <person name="Murphy C."/>
            <person name="Neiman D."/>
            <person name="Pearson M."/>
            <person name="Priest M."/>
            <person name="Roberts A."/>
            <person name="Saif S."/>
            <person name="Shea T."/>
            <person name="Sisk P."/>
            <person name="Sykes S."/>
            <person name="Wortman J."/>
            <person name="Nusbaum C."/>
            <person name="Birren B."/>
        </authorList>
    </citation>
    <scope>NUCLEOTIDE SEQUENCE [LARGE SCALE GENOMIC DNA]</scope>
    <source>
        <strain evidence="14 15">VS20</strain>
    </source>
</reference>
<dbReference type="FunFam" id="1.20.1280.290:FF:000007">
    <property type="entry name" value="Bidirectional sugar transporter SWEET7"/>
    <property type="match status" value="1"/>
</dbReference>
<feature type="transmembrane region" description="Helical" evidence="13">
    <location>
        <begin position="44"/>
        <end position="65"/>
    </location>
</feature>
<gene>
    <name evidence="14" type="ORF">SDRG_16071</name>
</gene>
<feature type="transmembrane region" description="Helical" evidence="13">
    <location>
        <begin position="189"/>
        <end position="209"/>
    </location>
</feature>
<dbReference type="InterPro" id="IPR004316">
    <property type="entry name" value="SWEET_rpt"/>
</dbReference>
<evidence type="ECO:0000256" key="6">
    <source>
        <dbReference type="ARBA" id="ARBA00022475"/>
    </source>
</evidence>
<evidence type="ECO:0000313" key="14">
    <source>
        <dbReference type="EMBL" id="EQC26122.1"/>
    </source>
</evidence>
<protein>
    <recommendedName>
        <fullName evidence="4">Sugar transporter SWEET1</fullName>
    </recommendedName>
</protein>
<dbReference type="AlphaFoldDB" id="T0R9D7"/>
<evidence type="ECO:0000256" key="5">
    <source>
        <dbReference type="ARBA" id="ARBA00022448"/>
    </source>
</evidence>
<evidence type="ECO:0000256" key="3">
    <source>
        <dbReference type="ARBA" id="ARBA00007809"/>
    </source>
</evidence>
<evidence type="ECO:0000256" key="4">
    <source>
        <dbReference type="ARBA" id="ARBA00021741"/>
    </source>
</evidence>
<dbReference type="OMA" id="VANCVAW"/>
<dbReference type="Pfam" id="PF03083">
    <property type="entry name" value="MtN3_slv"/>
    <property type="match status" value="2"/>
</dbReference>
<dbReference type="EMBL" id="JH767242">
    <property type="protein sequence ID" value="EQC26122.1"/>
    <property type="molecule type" value="Genomic_DNA"/>
</dbReference>
<evidence type="ECO:0000256" key="12">
    <source>
        <dbReference type="ARBA" id="ARBA00023136"/>
    </source>
</evidence>
<feature type="transmembrane region" description="Helical" evidence="13">
    <location>
        <begin position="165"/>
        <end position="183"/>
    </location>
</feature>
<evidence type="ECO:0000256" key="1">
    <source>
        <dbReference type="ARBA" id="ARBA00004651"/>
    </source>
</evidence>
<keyword evidence="6" id="KW-1003">Cell membrane</keyword>